<feature type="transmembrane region" description="Helical" evidence="2">
    <location>
        <begin position="336"/>
        <end position="355"/>
    </location>
</feature>
<dbReference type="Gene3D" id="2.60.120.740">
    <property type="match status" value="2"/>
</dbReference>
<dbReference type="CDD" id="cd22829">
    <property type="entry name" value="Gal_Rha_Lectin_EVA1_EVA1C_rpt2"/>
    <property type="match status" value="1"/>
</dbReference>
<dbReference type="GO" id="GO:0030246">
    <property type="term" value="F:carbohydrate binding"/>
    <property type="evidence" value="ECO:0007669"/>
    <property type="project" value="InterPro"/>
</dbReference>
<feature type="region of interest" description="Disordered" evidence="1">
    <location>
        <begin position="225"/>
        <end position="262"/>
    </location>
</feature>
<gene>
    <name evidence="5" type="ORF">LSTR_LSTR003652</name>
</gene>
<keyword evidence="2" id="KW-0812">Transmembrane</keyword>
<keyword evidence="3" id="KW-0732">Signal</keyword>
<dbReference type="PANTHER" id="PTHR46780">
    <property type="entry name" value="PROTEIN EVA-1"/>
    <property type="match status" value="1"/>
</dbReference>
<sequence length="356" mass="40207">MWRSGELVVIYIFMVEQLCANDWALLSSTLRSYESEGCEDKHLFLSCPGFTRVSLFAASYGQPCINMTGCAPANAVSQYSLLQRAVETCRKKSNCLFQPAERSSCPQHVRLAYKCEPNEFHSRVACEDEKFSLSCSPNQRIAVFRASYGRTQYESMHCPQPQGVPEETCLSNYATESFMELCHGRRRCSVAADINTFAKPPCRHQSRMYLKAVYACVPKKVLQKDRVSANEPDEDPEGSSGFELDNSEPTQKDGKMDDSDEGEDIHINVTQATVTSTRLLFNTINNEENTSSMNTYLNRSPKVDWTEERTANETHFFDVLLLYRIIHYFSSNREKLIAVSAISAAFGLTTVLLFLS</sequence>
<dbReference type="AlphaFoldDB" id="A0A482XBI4"/>
<feature type="chain" id="PRO_5019795461" description="SUEL-type lectin domain-containing protein" evidence="3">
    <location>
        <begin position="21"/>
        <end position="356"/>
    </location>
</feature>
<keyword evidence="2" id="KW-0472">Membrane</keyword>
<dbReference type="PROSITE" id="PS50228">
    <property type="entry name" value="SUEL_LECTIN"/>
    <property type="match status" value="1"/>
</dbReference>
<keyword evidence="2" id="KW-1133">Transmembrane helix</keyword>
<evidence type="ECO:0000313" key="6">
    <source>
        <dbReference type="Proteomes" id="UP000291343"/>
    </source>
</evidence>
<evidence type="ECO:0000256" key="2">
    <source>
        <dbReference type="SAM" id="Phobius"/>
    </source>
</evidence>
<dbReference type="EMBL" id="QKKF02013937">
    <property type="protein sequence ID" value="RZF42828.1"/>
    <property type="molecule type" value="Genomic_DNA"/>
</dbReference>
<protein>
    <recommendedName>
        <fullName evidence="4">SUEL-type lectin domain-containing protein</fullName>
    </recommendedName>
</protein>
<organism evidence="5 6">
    <name type="scientific">Laodelphax striatellus</name>
    <name type="common">Small brown planthopper</name>
    <name type="synonym">Delphax striatella</name>
    <dbReference type="NCBI Taxonomy" id="195883"/>
    <lineage>
        <taxon>Eukaryota</taxon>
        <taxon>Metazoa</taxon>
        <taxon>Ecdysozoa</taxon>
        <taxon>Arthropoda</taxon>
        <taxon>Hexapoda</taxon>
        <taxon>Insecta</taxon>
        <taxon>Pterygota</taxon>
        <taxon>Neoptera</taxon>
        <taxon>Paraneoptera</taxon>
        <taxon>Hemiptera</taxon>
        <taxon>Auchenorrhyncha</taxon>
        <taxon>Fulgoroidea</taxon>
        <taxon>Delphacidae</taxon>
        <taxon>Criomorphinae</taxon>
        <taxon>Laodelphax</taxon>
    </lineage>
</organism>
<dbReference type="OrthoDB" id="5970528at2759"/>
<keyword evidence="6" id="KW-1185">Reference proteome</keyword>
<dbReference type="InterPro" id="IPR000922">
    <property type="entry name" value="Lectin_gal-bd_dom"/>
</dbReference>
<evidence type="ECO:0000256" key="3">
    <source>
        <dbReference type="SAM" id="SignalP"/>
    </source>
</evidence>
<dbReference type="Proteomes" id="UP000291343">
    <property type="component" value="Unassembled WGS sequence"/>
</dbReference>
<evidence type="ECO:0000313" key="5">
    <source>
        <dbReference type="EMBL" id="RZF42828.1"/>
    </source>
</evidence>
<evidence type="ECO:0000256" key="1">
    <source>
        <dbReference type="SAM" id="MobiDB-lite"/>
    </source>
</evidence>
<evidence type="ECO:0000259" key="4">
    <source>
        <dbReference type="PROSITE" id="PS50228"/>
    </source>
</evidence>
<dbReference type="InParanoid" id="A0A482XBI4"/>
<comment type="caution">
    <text evidence="5">The sequence shown here is derived from an EMBL/GenBank/DDBJ whole genome shotgun (WGS) entry which is preliminary data.</text>
</comment>
<dbReference type="SMR" id="A0A482XBI4"/>
<dbReference type="STRING" id="195883.A0A482XBI4"/>
<proteinExistence type="predicted"/>
<name>A0A482XBI4_LAOST</name>
<feature type="signal peptide" evidence="3">
    <location>
        <begin position="1"/>
        <end position="20"/>
    </location>
</feature>
<reference evidence="5 6" key="1">
    <citation type="journal article" date="2017" name="Gigascience">
        <title>Genome sequence of the small brown planthopper, Laodelphax striatellus.</title>
        <authorList>
            <person name="Zhu J."/>
            <person name="Jiang F."/>
            <person name="Wang X."/>
            <person name="Yang P."/>
            <person name="Bao Y."/>
            <person name="Zhao W."/>
            <person name="Wang W."/>
            <person name="Lu H."/>
            <person name="Wang Q."/>
            <person name="Cui N."/>
            <person name="Li J."/>
            <person name="Chen X."/>
            <person name="Luo L."/>
            <person name="Yu J."/>
            <person name="Kang L."/>
            <person name="Cui F."/>
        </authorList>
    </citation>
    <scope>NUCLEOTIDE SEQUENCE [LARGE SCALE GENOMIC DNA]</scope>
    <source>
        <strain evidence="5">Lst14</strain>
    </source>
</reference>
<accession>A0A482XBI4</accession>
<feature type="domain" description="SUEL-type lectin" evidence="4">
    <location>
        <begin position="125"/>
        <end position="217"/>
    </location>
</feature>
<dbReference type="InterPro" id="IPR043159">
    <property type="entry name" value="Lectin_gal-bd_sf"/>
</dbReference>
<dbReference type="Pfam" id="PF02140">
    <property type="entry name" value="SUEL_Lectin"/>
    <property type="match status" value="1"/>
</dbReference>